<protein>
    <submittedName>
        <fullName evidence="1">Uncharacterized protein</fullName>
    </submittedName>
</protein>
<name>A0A7C9CZ88_OPUST</name>
<dbReference type="EMBL" id="GISG01069212">
    <property type="protein sequence ID" value="MBA4629301.1"/>
    <property type="molecule type" value="Transcribed_RNA"/>
</dbReference>
<accession>A0A7C9CZ88</accession>
<reference evidence="1" key="2">
    <citation type="submission" date="2020-07" db="EMBL/GenBank/DDBJ databases">
        <authorList>
            <person name="Vera ALvarez R."/>
            <person name="Arias-Moreno D.M."/>
            <person name="Jimenez-Jacinto V."/>
            <person name="Jimenez-Bremont J.F."/>
            <person name="Swaminathan K."/>
            <person name="Moose S.P."/>
            <person name="Guerrero-Gonzalez M.L."/>
            <person name="Marino-Ramirez L."/>
            <person name="Landsman D."/>
            <person name="Rodriguez-Kessler M."/>
            <person name="Delgado-Sanchez P."/>
        </authorList>
    </citation>
    <scope>NUCLEOTIDE SEQUENCE</scope>
    <source>
        <tissue evidence="1">Cladode</tissue>
    </source>
</reference>
<dbReference type="EMBL" id="GISG01069214">
    <property type="protein sequence ID" value="MBA4629302.1"/>
    <property type="molecule type" value="Transcribed_RNA"/>
</dbReference>
<proteinExistence type="predicted"/>
<sequence length="159" mass="18565">MRAASRNQHCFSKLLNECPWLNSIFILQLPFMLLSQVECLIMYRMNDLLQWTTVNVPEFLIVSFEILFQLRYIFSPEDVPKSSTVLIIQTIKGPRCTSFFALTKLLMINFASMDIAKVIIRLAMHYSYFTLYHLPIRAPNGLTPYHLTFSLDILPNNRL</sequence>
<reference evidence="1" key="1">
    <citation type="journal article" date="2013" name="J. Plant Res.">
        <title>Effect of fungi and light on seed germination of three Opuntia species from semiarid lands of central Mexico.</title>
        <authorList>
            <person name="Delgado-Sanchez P."/>
            <person name="Jimenez-Bremont J.F."/>
            <person name="Guerrero-Gonzalez Mde L."/>
            <person name="Flores J."/>
        </authorList>
    </citation>
    <scope>NUCLEOTIDE SEQUENCE</scope>
    <source>
        <tissue evidence="1">Cladode</tissue>
    </source>
</reference>
<dbReference type="AlphaFoldDB" id="A0A7C9CZ88"/>
<organism evidence="1">
    <name type="scientific">Opuntia streptacantha</name>
    <name type="common">Prickly pear cactus</name>
    <name type="synonym">Opuntia cardona</name>
    <dbReference type="NCBI Taxonomy" id="393608"/>
    <lineage>
        <taxon>Eukaryota</taxon>
        <taxon>Viridiplantae</taxon>
        <taxon>Streptophyta</taxon>
        <taxon>Embryophyta</taxon>
        <taxon>Tracheophyta</taxon>
        <taxon>Spermatophyta</taxon>
        <taxon>Magnoliopsida</taxon>
        <taxon>eudicotyledons</taxon>
        <taxon>Gunneridae</taxon>
        <taxon>Pentapetalae</taxon>
        <taxon>Caryophyllales</taxon>
        <taxon>Cactineae</taxon>
        <taxon>Cactaceae</taxon>
        <taxon>Opuntioideae</taxon>
        <taxon>Opuntia</taxon>
    </lineage>
</organism>
<evidence type="ECO:0000313" key="1">
    <source>
        <dbReference type="EMBL" id="MBA4629302.1"/>
    </source>
</evidence>